<dbReference type="InterPro" id="IPR001128">
    <property type="entry name" value="Cyt_P450"/>
</dbReference>
<keyword evidence="10" id="KW-0408">Iron</keyword>
<keyword evidence="9" id="KW-0560">Oxidoreductase</keyword>
<dbReference type="PANTHER" id="PTHR24292:SF100">
    <property type="entry name" value="CYTOCHROME P450 6A16, ISOFORM B-RELATED"/>
    <property type="match status" value="1"/>
</dbReference>
<evidence type="ECO:0000256" key="12">
    <source>
        <dbReference type="ARBA" id="ARBA00023136"/>
    </source>
</evidence>
<dbReference type="Pfam" id="PF00067">
    <property type="entry name" value="p450"/>
    <property type="match status" value="2"/>
</dbReference>
<evidence type="ECO:0000256" key="2">
    <source>
        <dbReference type="ARBA" id="ARBA00004174"/>
    </source>
</evidence>
<evidence type="ECO:0000256" key="9">
    <source>
        <dbReference type="ARBA" id="ARBA00023002"/>
    </source>
</evidence>
<dbReference type="AlphaFoldDB" id="A0AAV8ZPD4"/>
<name>A0AAV8ZPD4_9CUCU</name>
<sequence>MMKREIGFAEQFQEIYRELKARGLKHGGYYSLFTPGYMPIDPELIKCILQKDFSHFMNHGMYVNEEVDPLTGHLFNLEGKMKMMFETLVKCSEGLEYLLNDHAIIQDAVDIKDVLARFTTDVIGSCAFGLECNSLKNPNAEFRVFGRRIFDSSLSSRIKRIAVMLIPRYILIKTGFKLTRKEIESFFMNAVKDTVEYREKNKIFRKDFMHLLLQLKNRGKVTEDAAITEVEGNEKVHSFLTLNELAAQCFVFFLAGFETSATTMTFALYELAVNQEIQDNLREEIQTTLKKYDNKITYESVMEMTYLEKVIYGTDVELQPGTRVHIPIYAIHNDPEYYPNPEVFDPERFSEENNAKRTAFTFLPFGLRFGLLQSRVGLATILMNFRVTLNENTKTPIKLDKQLFILGIEDGLWLNVSRNE</sequence>
<dbReference type="Gene3D" id="1.10.630.10">
    <property type="entry name" value="Cytochrome P450"/>
    <property type="match status" value="1"/>
</dbReference>
<organism evidence="13 14">
    <name type="scientific">Rhamnusium bicolor</name>
    <dbReference type="NCBI Taxonomy" id="1586634"/>
    <lineage>
        <taxon>Eukaryota</taxon>
        <taxon>Metazoa</taxon>
        <taxon>Ecdysozoa</taxon>
        <taxon>Arthropoda</taxon>
        <taxon>Hexapoda</taxon>
        <taxon>Insecta</taxon>
        <taxon>Pterygota</taxon>
        <taxon>Neoptera</taxon>
        <taxon>Endopterygota</taxon>
        <taxon>Coleoptera</taxon>
        <taxon>Polyphaga</taxon>
        <taxon>Cucujiformia</taxon>
        <taxon>Chrysomeloidea</taxon>
        <taxon>Cerambycidae</taxon>
        <taxon>Lepturinae</taxon>
        <taxon>Rhagiini</taxon>
        <taxon>Rhamnusium</taxon>
    </lineage>
</organism>
<keyword evidence="5" id="KW-0349">Heme</keyword>
<keyword evidence="6" id="KW-0479">Metal-binding</keyword>
<keyword evidence="12" id="KW-0472">Membrane</keyword>
<keyword evidence="7" id="KW-0256">Endoplasmic reticulum</keyword>
<dbReference type="CDD" id="cd11056">
    <property type="entry name" value="CYP6-like"/>
    <property type="match status" value="1"/>
</dbReference>
<evidence type="ECO:0000256" key="4">
    <source>
        <dbReference type="ARBA" id="ARBA00010617"/>
    </source>
</evidence>
<comment type="subcellular location">
    <subcellularLocation>
        <location evidence="3">Endoplasmic reticulum membrane</location>
        <topology evidence="3">Peripheral membrane protein</topology>
    </subcellularLocation>
    <subcellularLocation>
        <location evidence="2">Microsome membrane</location>
        <topology evidence="2">Peripheral membrane protein</topology>
    </subcellularLocation>
</comment>
<evidence type="ECO:0008006" key="15">
    <source>
        <dbReference type="Google" id="ProtNLM"/>
    </source>
</evidence>
<comment type="similarity">
    <text evidence="4">Belongs to the cytochrome P450 family.</text>
</comment>
<dbReference type="PRINTS" id="PR00463">
    <property type="entry name" value="EP450I"/>
</dbReference>
<evidence type="ECO:0000256" key="10">
    <source>
        <dbReference type="ARBA" id="ARBA00023004"/>
    </source>
</evidence>
<dbReference type="EMBL" id="JANEYF010000885">
    <property type="protein sequence ID" value="KAJ8967189.1"/>
    <property type="molecule type" value="Genomic_DNA"/>
</dbReference>
<dbReference type="GO" id="GO:0016705">
    <property type="term" value="F:oxidoreductase activity, acting on paired donors, with incorporation or reduction of molecular oxygen"/>
    <property type="evidence" value="ECO:0007669"/>
    <property type="project" value="InterPro"/>
</dbReference>
<comment type="caution">
    <text evidence="13">The sequence shown here is derived from an EMBL/GenBank/DDBJ whole genome shotgun (WGS) entry which is preliminary data.</text>
</comment>
<evidence type="ECO:0000313" key="14">
    <source>
        <dbReference type="Proteomes" id="UP001162156"/>
    </source>
</evidence>
<evidence type="ECO:0000256" key="7">
    <source>
        <dbReference type="ARBA" id="ARBA00022824"/>
    </source>
</evidence>
<dbReference type="GO" id="GO:0004497">
    <property type="term" value="F:monooxygenase activity"/>
    <property type="evidence" value="ECO:0007669"/>
    <property type="project" value="UniProtKB-KW"/>
</dbReference>
<comment type="cofactor">
    <cofactor evidence="1">
        <name>heme</name>
        <dbReference type="ChEBI" id="CHEBI:30413"/>
    </cofactor>
</comment>
<dbReference type="GO" id="GO:0005789">
    <property type="term" value="C:endoplasmic reticulum membrane"/>
    <property type="evidence" value="ECO:0007669"/>
    <property type="project" value="UniProtKB-SubCell"/>
</dbReference>
<keyword evidence="11" id="KW-0503">Monooxygenase</keyword>
<dbReference type="InterPro" id="IPR050476">
    <property type="entry name" value="Insect_CytP450_Detox"/>
</dbReference>
<dbReference type="PANTHER" id="PTHR24292">
    <property type="entry name" value="CYTOCHROME P450"/>
    <property type="match status" value="1"/>
</dbReference>
<dbReference type="InterPro" id="IPR002401">
    <property type="entry name" value="Cyt_P450_E_grp-I"/>
</dbReference>
<dbReference type="GO" id="GO:0005506">
    <property type="term" value="F:iron ion binding"/>
    <property type="evidence" value="ECO:0007669"/>
    <property type="project" value="InterPro"/>
</dbReference>
<evidence type="ECO:0000256" key="6">
    <source>
        <dbReference type="ARBA" id="ARBA00022723"/>
    </source>
</evidence>
<keyword evidence="8" id="KW-0492">Microsome</keyword>
<evidence type="ECO:0000313" key="13">
    <source>
        <dbReference type="EMBL" id="KAJ8967189.1"/>
    </source>
</evidence>
<evidence type="ECO:0000256" key="3">
    <source>
        <dbReference type="ARBA" id="ARBA00004406"/>
    </source>
</evidence>
<keyword evidence="14" id="KW-1185">Reference proteome</keyword>
<dbReference type="Proteomes" id="UP001162156">
    <property type="component" value="Unassembled WGS sequence"/>
</dbReference>
<dbReference type="SUPFAM" id="SSF48264">
    <property type="entry name" value="Cytochrome P450"/>
    <property type="match status" value="1"/>
</dbReference>
<dbReference type="GO" id="GO:0020037">
    <property type="term" value="F:heme binding"/>
    <property type="evidence" value="ECO:0007669"/>
    <property type="project" value="InterPro"/>
</dbReference>
<evidence type="ECO:0000256" key="5">
    <source>
        <dbReference type="ARBA" id="ARBA00022617"/>
    </source>
</evidence>
<evidence type="ECO:0000256" key="11">
    <source>
        <dbReference type="ARBA" id="ARBA00023033"/>
    </source>
</evidence>
<reference evidence="13" key="1">
    <citation type="journal article" date="2023" name="Insect Mol. Biol.">
        <title>Genome sequencing provides insights into the evolution of gene families encoding plant cell wall-degrading enzymes in longhorned beetles.</title>
        <authorList>
            <person name="Shin N.R."/>
            <person name="Okamura Y."/>
            <person name="Kirsch R."/>
            <person name="Pauchet Y."/>
        </authorList>
    </citation>
    <scope>NUCLEOTIDE SEQUENCE</scope>
    <source>
        <strain evidence="13">RBIC_L_NR</strain>
    </source>
</reference>
<gene>
    <name evidence="13" type="ORF">NQ314_003018</name>
</gene>
<accession>A0AAV8ZPD4</accession>
<evidence type="ECO:0000256" key="1">
    <source>
        <dbReference type="ARBA" id="ARBA00001971"/>
    </source>
</evidence>
<proteinExistence type="inferred from homology"/>
<protein>
    <recommendedName>
        <fullName evidence="15">Cytochrome P450</fullName>
    </recommendedName>
</protein>
<evidence type="ECO:0000256" key="8">
    <source>
        <dbReference type="ARBA" id="ARBA00022848"/>
    </source>
</evidence>
<dbReference type="InterPro" id="IPR036396">
    <property type="entry name" value="Cyt_P450_sf"/>
</dbReference>